<dbReference type="EMBL" id="RBNI01001560">
    <property type="protein sequence ID" value="RUP50303.1"/>
    <property type="molecule type" value="Genomic_DNA"/>
</dbReference>
<feature type="non-terminal residue" evidence="1">
    <location>
        <position position="140"/>
    </location>
</feature>
<accession>A0A433DHF9</accession>
<sequence length="140" mass="16088">MRDVLYTFFTSNCNASEEDLRNTSVLGMQSWGWTHETYGMDCKATNVLRLGRLSRTKMPNTLKTLAFLESFYALMSDVKPLTVMSLHFQVTLKTICDHANNVSLSHSRAHSKRKRKDLVQIDEQRWSFGELPTTPAKNSR</sequence>
<organism evidence="1 2">
    <name type="scientific">Jimgerdemannia flammicorona</name>
    <dbReference type="NCBI Taxonomy" id="994334"/>
    <lineage>
        <taxon>Eukaryota</taxon>
        <taxon>Fungi</taxon>
        <taxon>Fungi incertae sedis</taxon>
        <taxon>Mucoromycota</taxon>
        <taxon>Mucoromycotina</taxon>
        <taxon>Endogonomycetes</taxon>
        <taxon>Endogonales</taxon>
        <taxon>Endogonaceae</taxon>
        <taxon>Jimgerdemannia</taxon>
    </lineage>
</organism>
<protein>
    <submittedName>
        <fullName evidence="1">Uncharacterized protein</fullName>
    </submittedName>
</protein>
<evidence type="ECO:0000313" key="1">
    <source>
        <dbReference type="EMBL" id="RUP50303.1"/>
    </source>
</evidence>
<name>A0A433DHF9_9FUNG</name>
<comment type="caution">
    <text evidence="1">The sequence shown here is derived from an EMBL/GenBank/DDBJ whole genome shotgun (WGS) entry which is preliminary data.</text>
</comment>
<keyword evidence="2" id="KW-1185">Reference proteome</keyword>
<evidence type="ECO:0000313" key="2">
    <source>
        <dbReference type="Proteomes" id="UP000268093"/>
    </source>
</evidence>
<dbReference type="AlphaFoldDB" id="A0A433DHF9"/>
<proteinExistence type="predicted"/>
<dbReference type="Proteomes" id="UP000268093">
    <property type="component" value="Unassembled WGS sequence"/>
</dbReference>
<gene>
    <name evidence="1" type="ORF">BC936DRAFT_139683</name>
</gene>
<reference evidence="1 2" key="1">
    <citation type="journal article" date="2018" name="New Phytol.">
        <title>Phylogenomics of Endogonaceae and evolution of mycorrhizas within Mucoromycota.</title>
        <authorList>
            <person name="Chang Y."/>
            <person name="Desiro A."/>
            <person name="Na H."/>
            <person name="Sandor L."/>
            <person name="Lipzen A."/>
            <person name="Clum A."/>
            <person name="Barry K."/>
            <person name="Grigoriev I.V."/>
            <person name="Martin F.M."/>
            <person name="Stajich J.E."/>
            <person name="Smith M.E."/>
            <person name="Bonito G."/>
            <person name="Spatafora J.W."/>
        </authorList>
    </citation>
    <scope>NUCLEOTIDE SEQUENCE [LARGE SCALE GENOMIC DNA]</scope>
    <source>
        <strain evidence="1 2">GMNB39</strain>
    </source>
</reference>
<dbReference type="OrthoDB" id="2422612at2759"/>